<organism evidence="2 3">
    <name type="scientific">Azospirillum oryzae</name>
    <dbReference type="NCBI Taxonomy" id="286727"/>
    <lineage>
        <taxon>Bacteria</taxon>
        <taxon>Pseudomonadati</taxon>
        <taxon>Pseudomonadota</taxon>
        <taxon>Alphaproteobacteria</taxon>
        <taxon>Rhodospirillales</taxon>
        <taxon>Azospirillaceae</taxon>
        <taxon>Azospirillum</taxon>
    </lineage>
</organism>
<keyword evidence="3" id="KW-1185">Reference proteome</keyword>
<evidence type="ECO:0000313" key="3">
    <source>
        <dbReference type="Proteomes" id="UP000509702"/>
    </source>
</evidence>
<dbReference type="PROSITE" id="PS51257">
    <property type="entry name" value="PROKAR_LIPOPROTEIN"/>
    <property type="match status" value="1"/>
</dbReference>
<evidence type="ECO:0000256" key="1">
    <source>
        <dbReference type="SAM" id="SignalP"/>
    </source>
</evidence>
<protein>
    <submittedName>
        <fullName evidence="2">Uncharacterized protein</fullName>
    </submittedName>
</protein>
<dbReference type="KEGG" id="aoz:HUE56_04415"/>
<dbReference type="RefSeq" id="WP_149201185.1">
    <property type="nucleotide sequence ID" value="NZ_BSOV01000012.1"/>
</dbReference>
<dbReference type="EMBL" id="CP054617">
    <property type="protein sequence ID" value="QKS49784.1"/>
    <property type="molecule type" value="Genomic_DNA"/>
</dbReference>
<keyword evidence="1" id="KW-0732">Signal</keyword>
<name>A0A6N1AKS9_9PROT</name>
<gene>
    <name evidence="2" type="ORF">HUE56_04415</name>
</gene>
<keyword evidence="2" id="KW-0614">Plasmid</keyword>
<proteinExistence type="predicted"/>
<geneLocation type="plasmid" evidence="2 3">
    <name>unnamed3</name>
</geneLocation>
<feature type="chain" id="PRO_5028859143" evidence="1">
    <location>
        <begin position="32"/>
        <end position="316"/>
    </location>
</feature>
<feature type="signal peptide" evidence="1">
    <location>
        <begin position="1"/>
        <end position="31"/>
    </location>
</feature>
<accession>A0A6N1AKS9</accession>
<dbReference type="AlphaFoldDB" id="A0A6N1AKS9"/>
<reference evidence="2 3" key="1">
    <citation type="submission" date="2020-06" db="EMBL/GenBank/DDBJ databases">
        <title>Complete genome of Azosprillum oryzae KACC14407.</title>
        <authorList>
            <person name="Kim M."/>
            <person name="Park Y.-J."/>
            <person name="Shin J.-H."/>
        </authorList>
    </citation>
    <scope>NUCLEOTIDE SEQUENCE [LARGE SCALE GENOMIC DNA]</scope>
    <source>
        <strain evidence="2 3">KACC 14407</strain>
        <plasmid evidence="2 3">unnamed3</plasmid>
    </source>
</reference>
<sequence length="316" mass="33504">MRKVPMRSAGCWSIWRAALAVSIASSVAACAGRPTQEAIATYSAALDTTSTSARQGLFEIQKRELATINAKNANAILSAKPGNAHVELEAKNEIVTNDVLKPRLEFFVALSDYASALAAAASPEQATSVKVKIEEAGKAFGALGVAIRGDAANFPAEKVNSAATAFASIAAILVDAKLNHEIPKIVSSTHENLKAGVEAFKADLGDPSAGGFRALMNDATKRLVGQETILIGTFAQDVKSIGKPRLHDEIRESQGRIQALGNADMLLTSLVPALDEMLEAHEALRTPSVETTLSQVNLFLDRAEDLREAVNTFRAK</sequence>
<evidence type="ECO:0000313" key="2">
    <source>
        <dbReference type="EMBL" id="QKS49784.1"/>
    </source>
</evidence>
<dbReference type="Proteomes" id="UP000509702">
    <property type="component" value="Plasmid unnamed3"/>
</dbReference>